<reference evidence="3 4" key="1">
    <citation type="journal article" date="2016" name="Genome Biol. Evol.">
        <title>Comparative Genomic Analyses of the Moraxella catarrhalis Serosensitive and Seroresistant Lineages Demonstrate Their Independent Evolution.</title>
        <authorList>
            <person name="Earl J.P."/>
            <person name="de Vries S.P."/>
            <person name="Ahmed A."/>
            <person name="Powell E."/>
            <person name="Schultz M.P."/>
            <person name="Hermans P.W."/>
            <person name="Hill D.J."/>
            <person name="Zhou Z."/>
            <person name="Constantinidou C.I."/>
            <person name="Hu F.Z."/>
            <person name="Bootsma H.J."/>
            <person name="Ehrlich G.D."/>
        </authorList>
    </citation>
    <scope>NUCLEOTIDE SEQUENCE [LARGE SCALE GENOMIC DNA]</scope>
    <source>
        <strain evidence="3 4">F23</strain>
    </source>
</reference>
<dbReference type="Proteomes" id="UP000078295">
    <property type="component" value="Unassembled WGS sequence"/>
</dbReference>
<proteinExistence type="predicted"/>
<comment type="caution">
    <text evidence="3">The sequence shown here is derived from an EMBL/GenBank/DDBJ whole genome shotgun (WGS) entry which is preliminary data.</text>
</comment>
<evidence type="ECO:0000256" key="2">
    <source>
        <dbReference type="SAM" id="Phobius"/>
    </source>
</evidence>
<dbReference type="EMBL" id="LXHQ01000031">
    <property type="protein sequence ID" value="OAV25276.1"/>
    <property type="molecule type" value="Genomic_DNA"/>
</dbReference>
<organism evidence="3 4">
    <name type="scientific">Moraxella catarrhalis</name>
    <name type="common">Branhamella catarrhalis</name>
    <dbReference type="NCBI Taxonomy" id="480"/>
    <lineage>
        <taxon>Bacteria</taxon>
        <taxon>Pseudomonadati</taxon>
        <taxon>Pseudomonadota</taxon>
        <taxon>Gammaproteobacteria</taxon>
        <taxon>Moraxellales</taxon>
        <taxon>Moraxellaceae</taxon>
        <taxon>Moraxella</taxon>
    </lineage>
</organism>
<keyword evidence="2" id="KW-0812">Transmembrane</keyword>
<evidence type="ECO:0000313" key="3">
    <source>
        <dbReference type="EMBL" id="OAV25276.1"/>
    </source>
</evidence>
<name>A0AB36DN14_MORCA</name>
<dbReference type="RefSeq" id="WP_064604014.1">
    <property type="nucleotide sequence ID" value="NZ_LXHP01000029.1"/>
</dbReference>
<gene>
    <name evidence="3" type="ORF">AO370_1353</name>
</gene>
<feature type="region of interest" description="Disordered" evidence="1">
    <location>
        <begin position="83"/>
        <end position="128"/>
    </location>
</feature>
<evidence type="ECO:0000313" key="4">
    <source>
        <dbReference type="Proteomes" id="UP000078295"/>
    </source>
</evidence>
<feature type="transmembrane region" description="Helical" evidence="2">
    <location>
        <begin position="21"/>
        <end position="44"/>
    </location>
</feature>
<accession>A0AB36DN14</accession>
<dbReference type="AlphaFoldDB" id="A0AB36DN14"/>
<keyword evidence="2" id="KW-1133">Transmembrane helix</keyword>
<keyword evidence="2" id="KW-0472">Membrane</keyword>
<sequence length="207" mass="23168">MNQTKQSPTKPKAHQLKFTKRPAFILLIVVIMIGLLIGSVIYLLSHYKPPKPQTPKIATNLSIEALTEDQKIVNQTLTENTEEYQDNLDSSDDKNQPTSLEDANNPQSSAVQSRQIPNTHQPNNQDSGILADLSLFDHAPKAATDYQDYINHEAAQQADLIDAEISIAINQVRKLNEQKLSYLITEQSDATLEEQTPHNQDNPNSQD</sequence>
<feature type="region of interest" description="Disordered" evidence="1">
    <location>
        <begin position="188"/>
        <end position="207"/>
    </location>
</feature>
<protein>
    <submittedName>
        <fullName evidence="3">Uncharacterized protein</fullName>
    </submittedName>
</protein>
<feature type="compositionally biased region" description="Polar residues" evidence="1">
    <location>
        <begin position="96"/>
        <end position="127"/>
    </location>
</feature>
<evidence type="ECO:0000256" key="1">
    <source>
        <dbReference type="SAM" id="MobiDB-lite"/>
    </source>
</evidence>